<sequence>MFTRLSRIIKLGVNNFLRNWSLSIAAVVMTSLTLTTVTIFVILHFSATSATQMIKEKIDIMVYFYDETAEKEIQDIQLKLSSRFDLDSVKYISKEGAVAKWQSRPIPQNIKNLVTSEENPLFRSLQIKTQNQKTLDDVVNLLDNQTYQDKIYKVSYKENSDVIDKILRLTNFVNWAGSALSFIFIGISVIVIFNTVRLTIFSRREEIEIMELVGASSAFVNLPFMVEAIMYGILATIISMALLALGGKFIAPIINDQLYFLNINFQNYLFDLWYIIALLQVALAVFITTISSFFSTRRYIK</sequence>
<dbReference type="PANTHER" id="PTHR47755">
    <property type="entry name" value="CELL DIVISION PROTEIN FTSX"/>
    <property type="match status" value="1"/>
</dbReference>
<keyword evidence="5 10" id="KW-0132">Cell division</keyword>
<evidence type="ECO:0000256" key="2">
    <source>
        <dbReference type="ARBA" id="ARBA00007379"/>
    </source>
</evidence>
<dbReference type="InterPro" id="IPR004513">
    <property type="entry name" value="FtsX"/>
</dbReference>
<dbReference type="EMBL" id="PEUM01000088">
    <property type="protein sequence ID" value="PIV25170.1"/>
    <property type="molecule type" value="Genomic_DNA"/>
</dbReference>
<evidence type="ECO:0000256" key="7">
    <source>
        <dbReference type="ARBA" id="ARBA00022989"/>
    </source>
</evidence>
<feature type="transmembrane region" description="Helical" evidence="11">
    <location>
        <begin position="172"/>
        <end position="193"/>
    </location>
</feature>
<dbReference type="Gene3D" id="3.30.70.3040">
    <property type="match status" value="1"/>
</dbReference>
<feature type="transmembrane region" description="Helical" evidence="11">
    <location>
        <begin position="272"/>
        <end position="294"/>
    </location>
</feature>
<evidence type="ECO:0000256" key="6">
    <source>
        <dbReference type="ARBA" id="ARBA00022692"/>
    </source>
</evidence>
<comment type="similarity">
    <text evidence="2 10">Belongs to the ABC-4 integral membrane protein family. FtsX subfamily.</text>
</comment>
<dbReference type="PANTHER" id="PTHR47755:SF1">
    <property type="entry name" value="CELL DIVISION PROTEIN FTSX"/>
    <property type="match status" value="1"/>
</dbReference>
<evidence type="ECO:0000256" key="3">
    <source>
        <dbReference type="ARBA" id="ARBA00021907"/>
    </source>
</evidence>
<keyword evidence="7 11" id="KW-1133">Transmembrane helix</keyword>
<feature type="domain" description="FtsX extracellular" evidence="13">
    <location>
        <begin position="59"/>
        <end position="144"/>
    </location>
</feature>
<feature type="transmembrane region" description="Helical" evidence="11">
    <location>
        <begin position="228"/>
        <end position="251"/>
    </location>
</feature>
<evidence type="ECO:0000313" key="15">
    <source>
        <dbReference type="Proteomes" id="UP000229966"/>
    </source>
</evidence>
<evidence type="ECO:0000256" key="11">
    <source>
        <dbReference type="SAM" id="Phobius"/>
    </source>
</evidence>
<dbReference type="Pfam" id="PF18075">
    <property type="entry name" value="FtsX_ECD"/>
    <property type="match status" value="1"/>
</dbReference>
<evidence type="ECO:0000256" key="1">
    <source>
        <dbReference type="ARBA" id="ARBA00004651"/>
    </source>
</evidence>
<keyword evidence="4 10" id="KW-1003">Cell membrane</keyword>
<dbReference type="InterPro" id="IPR040690">
    <property type="entry name" value="FtsX_ECD"/>
</dbReference>
<evidence type="ECO:0000256" key="8">
    <source>
        <dbReference type="ARBA" id="ARBA00023136"/>
    </source>
</evidence>
<protein>
    <recommendedName>
        <fullName evidence="3 10">Cell division protein FtsX</fullName>
    </recommendedName>
</protein>
<evidence type="ECO:0000256" key="4">
    <source>
        <dbReference type="ARBA" id="ARBA00022475"/>
    </source>
</evidence>
<dbReference type="GO" id="GO:0051301">
    <property type="term" value="P:cell division"/>
    <property type="evidence" value="ECO:0007669"/>
    <property type="project" value="UniProtKB-KW"/>
</dbReference>
<evidence type="ECO:0000256" key="5">
    <source>
        <dbReference type="ARBA" id="ARBA00022618"/>
    </source>
</evidence>
<organism evidence="14 15">
    <name type="scientific">Candidatus Berkelbacteria bacterium CG03_land_8_20_14_0_80_40_36</name>
    <dbReference type="NCBI Taxonomy" id="1974509"/>
    <lineage>
        <taxon>Bacteria</taxon>
        <taxon>Candidatus Berkelbacteria</taxon>
    </lineage>
</organism>
<keyword evidence="9 10" id="KW-0131">Cell cycle</keyword>
<dbReference type="GO" id="GO:0005886">
    <property type="term" value="C:plasma membrane"/>
    <property type="evidence" value="ECO:0007669"/>
    <property type="project" value="UniProtKB-SubCell"/>
</dbReference>
<gene>
    <name evidence="14" type="ORF">COS38_03090</name>
</gene>
<name>A0A2M7CHQ4_9BACT</name>
<evidence type="ECO:0000256" key="10">
    <source>
        <dbReference type="PIRNR" id="PIRNR003097"/>
    </source>
</evidence>
<feature type="domain" description="ABC3 transporter permease C-terminal" evidence="12">
    <location>
        <begin position="179"/>
        <end position="299"/>
    </location>
</feature>
<dbReference type="Proteomes" id="UP000229966">
    <property type="component" value="Unassembled WGS sequence"/>
</dbReference>
<dbReference type="InterPro" id="IPR003838">
    <property type="entry name" value="ABC3_permease_C"/>
</dbReference>
<accession>A0A2M7CHQ4</accession>
<keyword evidence="8 10" id="KW-0472">Membrane</keyword>
<dbReference type="AlphaFoldDB" id="A0A2M7CHQ4"/>
<dbReference type="PIRSF" id="PIRSF003097">
    <property type="entry name" value="FtsX"/>
    <property type="match status" value="1"/>
</dbReference>
<feature type="transmembrane region" description="Helical" evidence="11">
    <location>
        <begin position="20"/>
        <end position="45"/>
    </location>
</feature>
<keyword evidence="6 11" id="KW-0812">Transmembrane</keyword>
<comment type="caution">
    <text evidence="14">The sequence shown here is derived from an EMBL/GenBank/DDBJ whole genome shotgun (WGS) entry which is preliminary data.</text>
</comment>
<evidence type="ECO:0000313" key="14">
    <source>
        <dbReference type="EMBL" id="PIV25170.1"/>
    </source>
</evidence>
<reference evidence="15" key="1">
    <citation type="submission" date="2017-09" db="EMBL/GenBank/DDBJ databases">
        <title>Depth-based differentiation of microbial function through sediment-hosted aquifers and enrichment of novel symbionts in the deep terrestrial subsurface.</title>
        <authorList>
            <person name="Probst A.J."/>
            <person name="Ladd B."/>
            <person name="Jarett J.K."/>
            <person name="Geller-Mcgrath D.E."/>
            <person name="Sieber C.M.K."/>
            <person name="Emerson J.B."/>
            <person name="Anantharaman K."/>
            <person name="Thomas B.C."/>
            <person name="Malmstrom R."/>
            <person name="Stieglmeier M."/>
            <person name="Klingl A."/>
            <person name="Woyke T."/>
            <person name="Ryan C.M."/>
            <person name="Banfield J.F."/>
        </authorList>
    </citation>
    <scope>NUCLEOTIDE SEQUENCE [LARGE SCALE GENOMIC DNA]</scope>
</reference>
<evidence type="ECO:0000256" key="9">
    <source>
        <dbReference type="ARBA" id="ARBA00023306"/>
    </source>
</evidence>
<dbReference type="Pfam" id="PF02687">
    <property type="entry name" value="FtsX"/>
    <property type="match status" value="1"/>
</dbReference>
<proteinExistence type="inferred from homology"/>
<comment type="subcellular location">
    <subcellularLocation>
        <location evidence="1">Cell membrane</location>
        <topology evidence="1">Multi-pass membrane protein</topology>
    </subcellularLocation>
</comment>
<evidence type="ECO:0000259" key="12">
    <source>
        <dbReference type="Pfam" id="PF02687"/>
    </source>
</evidence>
<evidence type="ECO:0000259" key="13">
    <source>
        <dbReference type="Pfam" id="PF18075"/>
    </source>
</evidence>